<dbReference type="InterPro" id="IPR011051">
    <property type="entry name" value="RmlC_Cupin_sf"/>
</dbReference>
<evidence type="ECO:0000259" key="1">
    <source>
        <dbReference type="Pfam" id="PF07883"/>
    </source>
</evidence>
<comment type="caution">
    <text evidence="2">The sequence shown here is derived from an EMBL/GenBank/DDBJ whole genome shotgun (WGS) entry which is preliminary data.</text>
</comment>
<proteinExistence type="predicted"/>
<keyword evidence="2" id="KW-0560">Oxidoreductase</keyword>
<name>A0A2S6HGJ8_9GAMM</name>
<dbReference type="PANTHER" id="PTHR38599">
    <property type="entry name" value="CUPIN DOMAIN PROTEIN (AFU_ORTHOLOGUE AFUA_3G13620)"/>
    <property type="match status" value="1"/>
</dbReference>
<sequence length="131" mass="14181">MLKIPTIKSTGFILATLTALFLGGIQAVSAQEKTGLNRTVLLEKKLELSSPNINTKMIRVAFPPAFKTPWHTHEGPGPRYVVKGTVKVIEGGKANTYAAGEVFWETGELMSVENVGDDAAELIIFELAPIK</sequence>
<gene>
    <name evidence="2" type="ORF">B0F87_103214</name>
</gene>
<keyword evidence="2" id="KW-0223">Dioxygenase</keyword>
<dbReference type="AlphaFoldDB" id="A0A2S6HGJ8"/>
<feature type="domain" description="Cupin type-2" evidence="1">
    <location>
        <begin position="60"/>
        <end position="123"/>
    </location>
</feature>
<dbReference type="InterPro" id="IPR014710">
    <property type="entry name" value="RmlC-like_jellyroll"/>
</dbReference>
<dbReference type="Proteomes" id="UP000240010">
    <property type="component" value="Unassembled WGS sequence"/>
</dbReference>
<protein>
    <submittedName>
        <fullName evidence="2">Quercetin dioxygenase-like cupin family protein</fullName>
    </submittedName>
</protein>
<dbReference type="RefSeq" id="WP_104428302.1">
    <property type="nucleotide sequence ID" value="NZ_PTIZ01000003.1"/>
</dbReference>
<dbReference type="InterPro" id="IPR013096">
    <property type="entry name" value="Cupin_2"/>
</dbReference>
<organism evidence="2 3">
    <name type="scientific">Methylobacter tundripaludum</name>
    <dbReference type="NCBI Taxonomy" id="173365"/>
    <lineage>
        <taxon>Bacteria</taxon>
        <taxon>Pseudomonadati</taxon>
        <taxon>Pseudomonadota</taxon>
        <taxon>Gammaproteobacteria</taxon>
        <taxon>Methylococcales</taxon>
        <taxon>Methylococcaceae</taxon>
        <taxon>Methylobacter</taxon>
    </lineage>
</organism>
<reference evidence="2 3" key="1">
    <citation type="submission" date="2018-02" db="EMBL/GenBank/DDBJ databases">
        <title>Subsurface microbial communities from deep shales in Ohio and West Virginia, USA.</title>
        <authorList>
            <person name="Wrighton K."/>
        </authorList>
    </citation>
    <scope>NUCLEOTIDE SEQUENCE [LARGE SCALE GENOMIC DNA]</scope>
    <source>
        <strain evidence="2 3">OWC-DMM</strain>
    </source>
</reference>
<evidence type="ECO:0000313" key="3">
    <source>
        <dbReference type="Proteomes" id="UP000240010"/>
    </source>
</evidence>
<dbReference type="GO" id="GO:0051213">
    <property type="term" value="F:dioxygenase activity"/>
    <property type="evidence" value="ECO:0007669"/>
    <property type="project" value="UniProtKB-KW"/>
</dbReference>
<dbReference type="PANTHER" id="PTHR38599:SF1">
    <property type="entry name" value="CUPIN DOMAIN PROTEIN (AFU_ORTHOLOGUE AFUA_3G13620)"/>
    <property type="match status" value="1"/>
</dbReference>
<accession>A0A2S6HGJ8</accession>
<dbReference type="SUPFAM" id="SSF51182">
    <property type="entry name" value="RmlC-like cupins"/>
    <property type="match status" value="1"/>
</dbReference>
<dbReference type="Gene3D" id="2.60.120.10">
    <property type="entry name" value="Jelly Rolls"/>
    <property type="match status" value="1"/>
</dbReference>
<dbReference type="EMBL" id="PTIZ01000003">
    <property type="protein sequence ID" value="PPK76607.1"/>
    <property type="molecule type" value="Genomic_DNA"/>
</dbReference>
<evidence type="ECO:0000313" key="2">
    <source>
        <dbReference type="EMBL" id="PPK76607.1"/>
    </source>
</evidence>
<dbReference type="Pfam" id="PF07883">
    <property type="entry name" value="Cupin_2"/>
    <property type="match status" value="1"/>
</dbReference>